<evidence type="ECO:0000313" key="2">
    <source>
        <dbReference type="Proteomes" id="UP000184184"/>
    </source>
</evidence>
<name>A0A1M7R060_9BACI</name>
<accession>A0A1M7R060</accession>
<gene>
    <name evidence="1" type="ORF">SAMN05216179_3841</name>
</gene>
<organism evidence="1 2">
    <name type="scientific">Gracilibacillus kekensis</name>
    <dbReference type="NCBI Taxonomy" id="1027249"/>
    <lineage>
        <taxon>Bacteria</taxon>
        <taxon>Bacillati</taxon>
        <taxon>Bacillota</taxon>
        <taxon>Bacilli</taxon>
        <taxon>Bacillales</taxon>
        <taxon>Bacillaceae</taxon>
        <taxon>Gracilibacillus</taxon>
    </lineage>
</organism>
<reference evidence="1 2" key="1">
    <citation type="submission" date="2016-11" db="EMBL/GenBank/DDBJ databases">
        <authorList>
            <person name="Jaros S."/>
            <person name="Januszkiewicz K."/>
            <person name="Wedrychowicz H."/>
        </authorList>
    </citation>
    <scope>NUCLEOTIDE SEQUENCE [LARGE SCALE GENOMIC DNA]</scope>
    <source>
        <strain evidence="1 2">CGMCC 1.10681</strain>
    </source>
</reference>
<protein>
    <submittedName>
        <fullName evidence="1">Uncharacterized protein</fullName>
    </submittedName>
</protein>
<dbReference type="Proteomes" id="UP000184184">
    <property type="component" value="Unassembled WGS sequence"/>
</dbReference>
<dbReference type="EMBL" id="FRCZ01000012">
    <property type="protein sequence ID" value="SHN37625.1"/>
    <property type="molecule type" value="Genomic_DNA"/>
</dbReference>
<keyword evidence="2" id="KW-1185">Reference proteome</keyword>
<sequence>MVTNPSSYFYKLAKHILESRQLNGFSVGRYVGKTTYRE</sequence>
<dbReference type="AlphaFoldDB" id="A0A1M7R060"/>
<evidence type="ECO:0000313" key="1">
    <source>
        <dbReference type="EMBL" id="SHN37625.1"/>
    </source>
</evidence>
<proteinExistence type="predicted"/>